<dbReference type="SMART" id="SM00477">
    <property type="entry name" value="NUC"/>
    <property type="match status" value="1"/>
</dbReference>
<keyword evidence="7" id="KW-1185">Reference proteome</keyword>
<evidence type="ECO:0000256" key="3">
    <source>
        <dbReference type="SAM" id="MobiDB-lite"/>
    </source>
</evidence>
<dbReference type="InterPro" id="IPR044929">
    <property type="entry name" value="DNA/RNA_non-sp_Endonuclease_sf"/>
</dbReference>
<keyword evidence="2" id="KW-0479">Metal-binding</keyword>
<protein>
    <recommendedName>
        <fullName evidence="8">DNA/RNA non-specific endonuclease</fullName>
    </recommendedName>
</protein>
<dbReference type="Proteomes" id="UP000238937">
    <property type="component" value="Unassembled WGS sequence"/>
</dbReference>
<dbReference type="InterPro" id="IPR040255">
    <property type="entry name" value="Non-specific_endonuclease"/>
</dbReference>
<dbReference type="SMART" id="SM00892">
    <property type="entry name" value="Endonuclease_NS"/>
    <property type="match status" value="1"/>
</dbReference>
<dbReference type="GO" id="GO:0046872">
    <property type="term" value="F:metal ion binding"/>
    <property type="evidence" value="ECO:0007669"/>
    <property type="project" value="UniProtKB-KW"/>
</dbReference>
<evidence type="ECO:0000259" key="4">
    <source>
        <dbReference type="SMART" id="SM00477"/>
    </source>
</evidence>
<organism evidence="6 7">
    <name type="scientific">Chamaesiphon polymorphus CCALA 037</name>
    <dbReference type="NCBI Taxonomy" id="2107692"/>
    <lineage>
        <taxon>Bacteria</taxon>
        <taxon>Bacillati</taxon>
        <taxon>Cyanobacteriota</taxon>
        <taxon>Cyanophyceae</taxon>
        <taxon>Gomontiellales</taxon>
        <taxon>Chamaesiphonaceae</taxon>
        <taxon>Chamaesiphon</taxon>
    </lineage>
</organism>
<dbReference type="EMBL" id="PVWO01000087">
    <property type="protein sequence ID" value="PSB57206.1"/>
    <property type="molecule type" value="Genomic_DNA"/>
</dbReference>
<proteinExistence type="predicted"/>
<evidence type="ECO:0000256" key="1">
    <source>
        <dbReference type="PIRSR" id="PIRSR640255-1"/>
    </source>
</evidence>
<dbReference type="GO" id="GO:0016787">
    <property type="term" value="F:hydrolase activity"/>
    <property type="evidence" value="ECO:0007669"/>
    <property type="project" value="InterPro"/>
</dbReference>
<feature type="domain" description="ENPP1-3/EXOG-like endonuclease/phosphodiesterase" evidence="4">
    <location>
        <begin position="391"/>
        <end position="632"/>
    </location>
</feature>
<dbReference type="InterPro" id="IPR020821">
    <property type="entry name" value="ENPP1-3/EXOG-like_nuc-like"/>
</dbReference>
<dbReference type="GO" id="GO:0003676">
    <property type="term" value="F:nucleic acid binding"/>
    <property type="evidence" value="ECO:0007669"/>
    <property type="project" value="InterPro"/>
</dbReference>
<dbReference type="AlphaFoldDB" id="A0A2T1GHN5"/>
<dbReference type="InterPro" id="IPR044925">
    <property type="entry name" value="His-Me_finger_sf"/>
</dbReference>
<accession>A0A2T1GHN5</accession>
<dbReference type="GO" id="GO:0004519">
    <property type="term" value="F:endonuclease activity"/>
    <property type="evidence" value="ECO:0007669"/>
    <property type="project" value="TreeGrafter"/>
</dbReference>
<reference evidence="6 7" key="1">
    <citation type="submission" date="2018-03" db="EMBL/GenBank/DDBJ databases">
        <title>The ancient ancestry and fast evolution of plastids.</title>
        <authorList>
            <person name="Moore K.R."/>
            <person name="Magnabosco C."/>
            <person name="Momper L."/>
            <person name="Gold D.A."/>
            <person name="Bosak T."/>
            <person name="Fournier G.P."/>
        </authorList>
    </citation>
    <scope>NUCLEOTIDE SEQUENCE [LARGE SCALE GENOMIC DNA]</scope>
    <source>
        <strain evidence="6 7">CCALA 037</strain>
    </source>
</reference>
<dbReference type="InterPro" id="IPR001604">
    <property type="entry name" value="Endo_G_ENPP1-like_dom"/>
</dbReference>
<dbReference type="PANTHER" id="PTHR13966:SF5">
    <property type="entry name" value="ENDONUCLEASE G, MITOCHONDRIAL"/>
    <property type="match status" value="1"/>
</dbReference>
<comment type="caution">
    <text evidence="6">The sequence shown here is derived from an EMBL/GenBank/DDBJ whole genome shotgun (WGS) entry which is preliminary data.</text>
</comment>
<evidence type="ECO:0008006" key="8">
    <source>
        <dbReference type="Google" id="ProtNLM"/>
    </source>
</evidence>
<dbReference type="PANTHER" id="PTHR13966">
    <property type="entry name" value="ENDONUCLEASE RELATED"/>
    <property type="match status" value="1"/>
</dbReference>
<evidence type="ECO:0000259" key="5">
    <source>
        <dbReference type="SMART" id="SM00892"/>
    </source>
</evidence>
<feature type="region of interest" description="Disordered" evidence="3">
    <location>
        <begin position="341"/>
        <end position="383"/>
    </location>
</feature>
<evidence type="ECO:0000256" key="2">
    <source>
        <dbReference type="PIRSR" id="PIRSR640255-2"/>
    </source>
</evidence>
<evidence type="ECO:0000313" key="6">
    <source>
        <dbReference type="EMBL" id="PSB57206.1"/>
    </source>
</evidence>
<name>A0A2T1GHN5_9CYAN</name>
<dbReference type="Gene3D" id="3.40.570.10">
    <property type="entry name" value="Extracellular Endonuclease, subunit A"/>
    <property type="match status" value="1"/>
</dbReference>
<gene>
    <name evidence="6" type="ORF">C7B77_09225</name>
</gene>
<feature type="binding site" evidence="2">
    <location>
        <position position="490"/>
    </location>
    <ligand>
        <name>Mg(2+)</name>
        <dbReference type="ChEBI" id="CHEBI:18420"/>
        <note>catalytic</note>
    </ligand>
</feature>
<dbReference type="SUPFAM" id="SSF54060">
    <property type="entry name" value="His-Me finger endonucleases"/>
    <property type="match status" value="1"/>
</dbReference>
<evidence type="ECO:0000313" key="7">
    <source>
        <dbReference type="Proteomes" id="UP000238937"/>
    </source>
</evidence>
<feature type="domain" description="DNA/RNA non-specific endonuclease/pyrophosphatase/phosphodiesterase" evidence="5">
    <location>
        <begin position="390"/>
        <end position="632"/>
    </location>
</feature>
<dbReference type="Pfam" id="PF01223">
    <property type="entry name" value="Endonuclease_NS"/>
    <property type="match status" value="1"/>
</dbReference>
<dbReference type="OrthoDB" id="9811262at2"/>
<feature type="active site" description="Proton acceptor" evidence="1">
    <location>
        <position position="457"/>
    </location>
</feature>
<sequence length="657" mass="73025">MTAIYDRLGELDIANLLGSATAALPWFNREGSGQGWGYSVLGGSKARRPNTNVNNVPKVPVSWDNTLQARSRGDFAVPTLFNGNFDASFEPPAATLNPLNSSLQRNQAPIFGSTAVAGWSFRNNTGLTWEDGAASTQSLVDWKDIPTFAAPGGYLSKLGIDSTAADYQPNYAIELNGGDSITHNRFLVPDWGALRFDLHVPDPAIDDNTGYPSVPVLGTGTVKVYINDTELKTSAYQGVFPSIRSQNKLTFDYPAVDLRKFDSTLLSGINPAQFEAQSNKIDFATEGFQTFQVDIPNYLRGQVATLRFEVEFEASKTVYLDNVFFKSEHLLFGNPQSLIADPSDPSNNFHQEARKSQDTPPPNSGLPGNSPEILNPSQEPNTFRNNYLIERPQYSLSYNDELKTLNWVSYKLNKSWLGAPQSVTPKTYPRDPRLPFLTNNIIDDGDIKNTSSYSKGHMTTRSHRDRTKQDYFSTFLSSDILPQPLNKPNNTDRWTELEKYLRVQADLGKEVYIVSGRDGKAPDTVNGGDLWLPSNTNQRLSVPNSVWKVVLILDRPGMGIADVNQNTLAFGIHLPNTLVLDPITNQLIGRDPDKFWERDFPTLIDGVQYGLFNIDEIESRTGYNFFSNIPEDIQNIIESRDVGSQTSPAVDTIRAKI</sequence>